<comment type="caution">
    <text evidence="5">The sequence shown here is derived from an EMBL/GenBank/DDBJ whole genome shotgun (WGS) entry which is preliminary data.</text>
</comment>
<evidence type="ECO:0000256" key="4">
    <source>
        <dbReference type="ARBA" id="ARBA00023049"/>
    </source>
</evidence>
<evidence type="ECO:0000313" key="6">
    <source>
        <dbReference type="Proteomes" id="UP000282818"/>
    </source>
</evidence>
<dbReference type="GO" id="GO:0006508">
    <property type="term" value="P:proteolysis"/>
    <property type="evidence" value="ECO:0007669"/>
    <property type="project" value="UniProtKB-KW"/>
</dbReference>
<accession>A0A437QAE7</accession>
<dbReference type="EMBL" id="SACQ01000002">
    <property type="protein sequence ID" value="RVU31437.1"/>
    <property type="molecule type" value="Genomic_DNA"/>
</dbReference>
<dbReference type="GO" id="GO:0008237">
    <property type="term" value="F:metallopeptidase activity"/>
    <property type="evidence" value="ECO:0007669"/>
    <property type="project" value="UniProtKB-KW"/>
</dbReference>
<evidence type="ECO:0000256" key="2">
    <source>
        <dbReference type="ARBA" id="ARBA00022670"/>
    </source>
</evidence>
<keyword evidence="3" id="KW-0378">Hydrolase</keyword>
<sequence length="380" mass="42907">MAHTDPLPKALLALDQALFEEVRGINILDAIAPENYHQEKAAFFESNYSISPDFAYGEHSIDLFARKRALYNLPVESLPDDDLIQLYSDVIESYVEKLDQFRAIGTDEFVYESLRYFGEPNEKDIRNAQFVLHFPDDLAPLDDRDMGTDEIVNHLTSFADARGYQYDIRLDEKMIANILVSGSTIKVNANARIAETEVHALAHHEVGGHLVTTLNSRNQPVKVLSLGSPVSTTTQEGIAILCEYLAGYLTLPRLKVLALRVIAVQSMLIERDFKRTFLLLKEQHDVDDSTAFTITSRVYRGGGYTKDYLYLQGFHQMLNAYETSEHFNLLLSGKVSLNHLPLIQRLINKGYLLPPKYISPAIATPQPVDEVKRLLAHAIK</sequence>
<organism evidence="5 6">
    <name type="scientific">Neptunomonas marina</name>
    <dbReference type="NCBI Taxonomy" id="1815562"/>
    <lineage>
        <taxon>Bacteria</taxon>
        <taxon>Pseudomonadati</taxon>
        <taxon>Pseudomonadota</taxon>
        <taxon>Gammaproteobacteria</taxon>
        <taxon>Oceanospirillales</taxon>
        <taxon>Oceanospirillaceae</taxon>
        <taxon>Neptunomonas</taxon>
    </lineage>
</organism>
<proteinExistence type="predicted"/>
<gene>
    <name evidence="5" type="ORF">EOE65_05485</name>
</gene>
<evidence type="ECO:0000256" key="1">
    <source>
        <dbReference type="ARBA" id="ARBA00001947"/>
    </source>
</evidence>
<dbReference type="Pfam" id="PF08014">
    <property type="entry name" value="MATCAP"/>
    <property type="match status" value="1"/>
</dbReference>
<keyword evidence="4" id="KW-0482">Metalloprotease</keyword>
<keyword evidence="2" id="KW-0645">Protease</keyword>
<dbReference type="RefSeq" id="WP_127693295.1">
    <property type="nucleotide sequence ID" value="NZ_SACQ01000002.1"/>
</dbReference>
<dbReference type="InterPro" id="IPR012656">
    <property type="entry name" value="CHP02421_QEGLA"/>
</dbReference>
<evidence type="ECO:0000313" key="5">
    <source>
        <dbReference type="EMBL" id="RVU31437.1"/>
    </source>
</evidence>
<dbReference type="AlphaFoldDB" id="A0A437QAE7"/>
<dbReference type="PANTHER" id="PTHR31817:SF0">
    <property type="entry name" value="CHROMOSOME UNDETERMINED SCAFFOLD_67, WHOLE GENOME SHOTGUN SEQUENCE"/>
    <property type="match status" value="1"/>
</dbReference>
<name>A0A437QAE7_9GAMM</name>
<dbReference type="InterPro" id="IPR012548">
    <property type="entry name" value="MATCAP"/>
</dbReference>
<comment type="cofactor">
    <cofactor evidence="1">
        <name>Zn(2+)</name>
        <dbReference type="ChEBI" id="CHEBI:29105"/>
    </cofactor>
</comment>
<dbReference type="NCBIfam" id="TIGR02421">
    <property type="entry name" value="QEGLA"/>
    <property type="match status" value="1"/>
</dbReference>
<keyword evidence="6" id="KW-1185">Reference proteome</keyword>
<dbReference type="SMART" id="SM01154">
    <property type="entry name" value="DUF1704"/>
    <property type="match status" value="1"/>
</dbReference>
<dbReference type="GO" id="GO:0080164">
    <property type="term" value="P:regulation of nitric oxide metabolic process"/>
    <property type="evidence" value="ECO:0007669"/>
    <property type="project" value="TreeGrafter"/>
</dbReference>
<dbReference type="PANTHER" id="PTHR31817">
    <property type="match status" value="1"/>
</dbReference>
<protein>
    <submittedName>
        <fullName evidence="5">Flavohemoglobin expression-modulating QEGLA motif protein</fullName>
    </submittedName>
</protein>
<reference evidence="5 6" key="1">
    <citation type="submission" date="2019-01" db="EMBL/GenBank/DDBJ databases">
        <authorList>
            <person name="Chen W.-M."/>
        </authorList>
    </citation>
    <scope>NUCLEOTIDE SEQUENCE [LARGE SCALE GENOMIC DNA]</scope>
    <source>
        <strain evidence="5 6">HPM-16</strain>
    </source>
</reference>
<dbReference type="Proteomes" id="UP000282818">
    <property type="component" value="Unassembled WGS sequence"/>
</dbReference>
<evidence type="ECO:0000256" key="3">
    <source>
        <dbReference type="ARBA" id="ARBA00022801"/>
    </source>
</evidence>